<feature type="compositionally biased region" description="Low complexity" evidence="1">
    <location>
        <begin position="101"/>
        <end position="116"/>
    </location>
</feature>
<feature type="domain" description="Fungal lipase-type" evidence="2">
    <location>
        <begin position="323"/>
        <end position="476"/>
    </location>
</feature>
<proteinExistence type="predicted"/>
<reference evidence="3" key="2">
    <citation type="submission" date="2023-06" db="EMBL/GenBank/DDBJ databases">
        <authorList>
            <consortium name="Lawrence Berkeley National Laboratory"/>
            <person name="Mondo S.J."/>
            <person name="Hensen N."/>
            <person name="Bonometti L."/>
            <person name="Westerberg I."/>
            <person name="Brannstrom I.O."/>
            <person name="Guillou S."/>
            <person name="Cros-Aarteil S."/>
            <person name="Calhoun S."/>
            <person name="Haridas S."/>
            <person name="Kuo A."/>
            <person name="Pangilinan J."/>
            <person name="Riley R."/>
            <person name="Labutti K."/>
            <person name="Andreopoulos B."/>
            <person name="Lipzen A."/>
            <person name="Chen C."/>
            <person name="Yanf M."/>
            <person name="Daum C."/>
            <person name="Ng V."/>
            <person name="Clum A."/>
            <person name="Steindorff A."/>
            <person name="Ohm R."/>
            <person name="Martin F."/>
            <person name="Silar P."/>
            <person name="Natvig D."/>
            <person name="Lalanne C."/>
            <person name="Gautier V."/>
            <person name="Ament-Velasquez S.L."/>
            <person name="Kruys A."/>
            <person name="Hutchinson M.I."/>
            <person name="Powell A.J."/>
            <person name="Barry K."/>
            <person name="Miller A.N."/>
            <person name="Grigoriev I.V."/>
            <person name="Debuchy R."/>
            <person name="Gladieux P."/>
            <person name="Thoren M.H."/>
            <person name="Johannesson H."/>
        </authorList>
    </citation>
    <scope>NUCLEOTIDE SEQUENCE</scope>
    <source>
        <strain evidence="3">PSN324</strain>
    </source>
</reference>
<dbReference type="Proteomes" id="UP001321749">
    <property type="component" value="Unassembled WGS sequence"/>
</dbReference>
<dbReference type="Gene3D" id="3.40.50.1820">
    <property type="entry name" value="alpha/beta hydrolase"/>
    <property type="match status" value="1"/>
</dbReference>
<sequence>MGFFIRSKKPKKESTPKPPVKTQRQLPAQSRQPPPHLPSTQGPQNGHNGSPYEAQAPFQPAGLLPSPSGWNGAPPPYQPLPPSPPIIVNQHHYYLGPPPSSSQTSQPPRTSSGSLSKLNLGSAVDLAKGLCQEAGIQKLFGDALPSLNDCGNQLIRQSDVLMDQISTQFNDVLTLIDRENYNGREKEILTWQPPQAQQQQQQLIRRPISTPSSSDRSLPKAPKKTSRRDHPKGQTTAAATAVSNSIFAKVDLYANSRLPLNLPPLKLYIPTYPLLCLAAQYSERVYEKPRGNERDTHVDADWVAGTKAMVIKSMPMDYMNTIVFAIRGTATFMDWTVNLNTAPTSPAGFLDDSSNLCHTGFLSVARKMVVPVARRLRQLLEEDPTRASYSLLITGHSAGGAVASLLYSHMLATSKEAQSELNVVAGFFKRVHCVTFGTPPISLRPLTKPDDYDRRPRLRKSLFLSFINEGDPVARADKAYVKSLLELYAAPAPCVISSGRADSGSRRSRSKDQTSSSRSSSRHTKSSSSASAVLTWKVPENKLSCAGRIVVLRSGDPKSRQRGRKRTVEERLNEGVVAQITSDEQLRKVVWGDPVAHVMRLYAGRIETLAVGAVTGRGY</sequence>
<dbReference type="PANTHER" id="PTHR46023:SF6">
    <property type="entry name" value="LIPASE CLASS 3 FAMILY PROTEIN"/>
    <property type="match status" value="1"/>
</dbReference>
<dbReference type="InterPro" id="IPR029058">
    <property type="entry name" value="AB_hydrolase_fold"/>
</dbReference>
<organism evidence="3 4">
    <name type="scientific">Cladorrhinum samala</name>
    <dbReference type="NCBI Taxonomy" id="585594"/>
    <lineage>
        <taxon>Eukaryota</taxon>
        <taxon>Fungi</taxon>
        <taxon>Dikarya</taxon>
        <taxon>Ascomycota</taxon>
        <taxon>Pezizomycotina</taxon>
        <taxon>Sordariomycetes</taxon>
        <taxon>Sordariomycetidae</taxon>
        <taxon>Sordariales</taxon>
        <taxon>Podosporaceae</taxon>
        <taxon>Cladorrhinum</taxon>
    </lineage>
</organism>
<feature type="region of interest" description="Disordered" evidence="1">
    <location>
        <begin position="499"/>
        <end position="531"/>
    </location>
</feature>
<feature type="compositionally biased region" description="Low complexity" evidence="1">
    <location>
        <begin position="192"/>
        <end position="202"/>
    </location>
</feature>
<dbReference type="GO" id="GO:0016787">
    <property type="term" value="F:hydrolase activity"/>
    <property type="evidence" value="ECO:0007669"/>
    <property type="project" value="UniProtKB-KW"/>
</dbReference>
<dbReference type="CDD" id="cd00519">
    <property type="entry name" value="Lipase_3"/>
    <property type="match status" value="1"/>
</dbReference>
<dbReference type="GO" id="GO:0006629">
    <property type="term" value="P:lipid metabolic process"/>
    <property type="evidence" value="ECO:0007669"/>
    <property type="project" value="InterPro"/>
</dbReference>
<feature type="compositionally biased region" description="Polar residues" evidence="1">
    <location>
        <begin position="38"/>
        <end position="48"/>
    </location>
</feature>
<comment type="caution">
    <text evidence="3">The sequence shown here is derived from an EMBL/GenBank/DDBJ whole genome shotgun (WGS) entry which is preliminary data.</text>
</comment>
<keyword evidence="4" id="KW-1185">Reference proteome</keyword>
<feature type="compositionally biased region" description="Basic residues" evidence="1">
    <location>
        <begin position="1"/>
        <end position="11"/>
    </location>
</feature>
<evidence type="ECO:0000259" key="2">
    <source>
        <dbReference type="Pfam" id="PF01764"/>
    </source>
</evidence>
<dbReference type="PANTHER" id="PTHR46023">
    <property type="entry name" value="LIPASE CLASS 3 PROTEIN-LIKE"/>
    <property type="match status" value="1"/>
</dbReference>
<feature type="region of interest" description="Disordered" evidence="1">
    <location>
        <begin position="192"/>
        <end position="237"/>
    </location>
</feature>
<dbReference type="AlphaFoldDB" id="A0AAV9I7S0"/>
<dbReference type="Pfam" id="PF01764">
    <property type="entry name" value="Lipase_3"/>
    <property type="match status" value="1"/>
</dbReference>
<feature type="compositionally biased region" description="Pro residues" evidence="1">
    <location>
        <begin position="73"/>
        <end position="85"/>
    </location>
</feature>
<feature type="compositionally biased region" description="Basic residues" evidence="1">
    <location>
        <begin position="221"/>
        <end position="230"/>
    </location>
</feature>
<dbReference type="SUPFAM" id="SSF53474">
    <property type="entry name" value="alpha/beta-Hydrolases"/>
    <property type="match status" value="1"/>
</dbReference>
<keyword evidence="3" id="KW-0378">Hydrolase</keyword>
<accession>A0AAV9I7S0</accession>
<evidence type="ECO:0000256" key="1">
    <source>
        <dbReference type="SAM" id="MobiDB-lite"/>
    </source>
</evidence>
<gene>
    <name evidence="3" type="ORF">QBC42DRAFT_292871</name>
</gene>
<feature type="region of interest" description="Disordered" evidence="1">
    <location>
        <begin position="1"/>
        <end position="116"/>
    </location>
</feature>
<evidence type="ECO:0000313" key="3">
    <source>
        <dbReference type="EMBL" id="KAK4467151.1"/>
    </source>
</evidence>
<dbReference type="InterPro" id="IPR002921">
    <property type="entry name" value="Fungal_lipase-type"/>
</dbReference>
<dbReference type="EMBL" id="MU864928">
    <property type="protein sequence ID" value="KAK4467151.1"/>
    <property type="molecule type" value="Genomic_DNA"/>
</dbReference>
<evidence type="ECO:0000313" key="4">
    <source>
        <dbReference type="Proteomes" id="UP001321749"/>
    </source>
</evidence>
<name>A0AAV9I7S0_9PEZI</name>
<reference evidence="3" key="1">
    <citation type="journal article" date="2023" name="Mol. Phylogenet. Evol.">
        <title>Genome-scale phylogeny and comparative genomics of the fungal order Sordariales.</title>
        <authorList>
            <person name="Hensen N."/>
            <person name="Bonometti L."/>
            <person name="Westerberg I."/>
            <person name="Brannstrom I.O."/>
            <person name="Guillou S."/>
            <person name="Cros-Aarteil S."/>
            <person name="Calhoun S."/>
            <person name="Haridas S."/>
            <person name="Kuo A."/>
            <person name="Mondo S."/>
            <person name="Pangilinan J."/>
            <person name="Riley R."/>
            <person name="LaButti K."/>
            <person name="Andreopoulos B."/>
            <person name="Lipzen A."/>
            <person name="Chen C."/>
            <person name="Yan M."/>
            <person name="Daum C."/>
            <person name="Ng V."/>
            <person name="Clum A."/>
            <person name="Steindorff A."/>
            <person name="Ohm R.A."/>
            <person name="Martin F."/>
            <person name="Silar P."/>
            <person name="Natvig D.O."/>
            <person name="Lalanne C."/>
            <person name="Gautier V."/>
            <person name="Ament-Velasquez S.L."/>
            <person name="Kruys A."/>
            <person name="Hutchinson M.I."/>
            <person name="Powell A.J."/>
            <person name="Barry K."/>
            <person name="Miller A.N."/>
            <person name="Grigoriev I.V."/>
            <person name="Debuchy R."/>
            <person name="Gladieux P."/>
            <person name="Hiltunen Thoren M."/>
            <person name="Johannesson H."/>
        </authorList>
    </citation>
    <scope>NUCLEOTIDE SEQUENCE</scope>
    <source>
        <strain evidence="3">PSN324</strain>
    </source>
</reference>
<protein>
    <submittedName>
        <fullName evidence="3">Alpha/Beta hydrolase protein</fullName>
    </submittedName>
</protein>